<dbReference type="AlphaFoldDB" id="A0A078LX01"/>
<proteinExistence type="predicted"/>
<gene>
    <name evidence="1" type="ORF">BN1048_00603</name>
</gene>
<dbReference type="EMBL" id="CCSE01000001">
    <property type="protein sequence ID" value="CDZ99688.1"/>
    <property type="molecule type" value="Genomic_DNA"/>
</dbReference>
<organism evidence="1 2">
    <name type="scientific">Jeotgalicoccus saudimassiliensis</name>
    <dbReference type="NCBI Taxonomy" id="1461582"/>
    <lineage>
        <taxon>Bacteria</taxon>
        <taxon>Bacillati</taxon>
        <taxon>Bacillota</taxon>
        <taxon>Bacilli</taxon>
        <taxon>Bacillales</taxon>
        <taxon>Staphylococcaceae</taxon>
        <taxon>Jeotgalicoccus</taxon>
    </lineage>
</organism>
<evidence type="ECO:0000313" key="1">
    <source>
        <dbReference type="EMBL" id="CDZ99688.1"/>
    </source>
</evidence>
<name>A0A078LX01_9STAP</name>
<dbReference type="eggNOG" id="ENOG5033SU4">
    <property type="taxonomic scope" value="Bacteria"/>
</dbReference>
<dbReference type="OrthoDB" id="2388306at2"/>
<dbReference type="HOGENOM" id="CLU_1243946_0_0_9"/>
<accession>A0A078LX01</accession>
<keyword evidence="2" id="KW-1185">Reference proteome</keyword>
<reference evidence="1 2" key="1">
    <citation type="submission" date="2014-07" db="EMBL/GenBank/DDBJ databases">
        <authorList>
            <person name="Urmite Genomes Urmite Genomes"/>
        </authorList>
    </citation>
    <scope>NUCLEOTIDE SEQUENCE [LARGE SCALE GENOMIC DNA]</scope>
    <source>
        <strain evidence="1 2">13MG44_air</strain>
    </source>
</reference>
<sequence length="222" mass="26316">MKSYKETKEELLKATDYKSFTYRMTRIPEMIEDQSKKLDDILAQFKEEGFNHLSVVELCRAFIRIDLIRLSLMQCTHGVMTADKKVQYPTELEVLERFTLEKITQDFYPLDLPKELEEKNQEMREQLIKLTKELEPLLRLVEQNTGDMNETLQVVATQVQKSNNHVLSKIYDDVFYTTVLDYNIDNAFENAWKNNLIQSPLVSFYSMFTLSFYDDMFKDQLV</sequence>
<dbReference type="STRING" id="1461582.BN1048_00603"/>
<evidence type="ECO:0000313" key="2">
    <source>
        <dbReference type="Proteomes" id="UP000044136"/>
    </source>
</evidence>
<protein>
    <submittedName>
        <fullName evidence="1">Uncharacterized protein</fullName>
    </submittedName>
</protein>
<dbReference type="RefSeq" id="WP_035808296.1">
    <property type="nucleotide sequence ID" value="NZ_CCSE01000001.1"/>
</dbReference>
<dbReference type="Proteomes" id="UP000044136">
    <property type="component" value="Unassembled WGS sequence"/>
</dbReference>